<dbReference type="InterPro" id="IPR019775">
    <property type="entry name" value="WD40_repeat_CS"/>
</dbReference>
<dbReference type="Pfam" id="PF08953">
    <property type="entry name" value="DUF1899"/>
    <property type="match status" value="1"/>
</dbReference>
<evidence type="ECO:0000256" key="5">
    <source>
        <dbReference type="ARBA" id="ARBA00023054"/>
    </source>
</evidence>
<comment type="subunit">
    <text evidence="7">Binds to F-actin.</text>
</comment>
<dbReference type="InterPro" id="IPR015943">
    <property type="entry name" value="WD40/YVTN_repeat-like_dom_sf"/>
</dbReference>
<keyword evidence="6" id="KW-0009">Actin-binding</keyword>
<evidence type="ECO:0000256" key="6">
    <source>
        <dbReference type="ARBA" id="ARBA00023203"/>
    </source>
</evidence>
<evidence type="ECO:0000256" key="4">
    <source>
        <dbReference type="ARBA" id="ARBA00022737"/>
    </source>
</evidence>
<dbReference type="PANTHER" id="PTHR10856">
    <property type="entry name" value="CORONIN"/>
    <property type="match status" value="1"/>
</dbReference>
<reference evidence="12" key="1">
    <citation type="journal article" date="2020" name="Stud. Mycol.">
        <title>101 Dothideomycetes genomes: a test case for predicting lifestyles and emergence of pathogens.</title>
        <authorList>
            <person name="Haridas S."/>
            <person name="Albert R."/>
            <person name="Binder M."/>
            <person name="Bloem J."/>
            <person name="Labutti K."/>
            <person name="Salamov A."/>
            <person name="Andreopoulos B."/>
            <person name="Baker S."/>
            <person name="Barry K."/>
            <person name="Bills G."/>
            <person name="Bluhm B."/>
            <person name="Cannon C."/>
            <person name="Castanera R."/>
            <person name="Culley D."/>
            <person name="Daum C."/>
            <person name="Ezra D."/>
            <person name="Gonzalez J."/>
            <person name="Henrissat B."/>
            <person name="Kuo A."/>
            <person name="Liang C."/>
            <person name="Lipzen A."/>
            <person name="Lutzoni F."/>
            <person name="Magnuson J."/>
            <person name="Mondo S."/>
            <person name="Nolan M."/>
            <person name="Ohm R."/>
            <person name="Pangilinan J."/>
            <person name="Park H.-J."/>
            <person name="Ramirez L."/>
            <person name="Alfaro M."/>
            <person name="Sun H."/>
            <person name="Tritt A."/>
            <person name="Yoshinaga Y."/>
            <person name="Zwiers L.-H."/>
            <person name="Turgeon B."/>
            <person name="Goodwin S."/>
            <person name="Spatafora J."/>
            <person name="Crous P."/>
            <person name="Grigoriev I."/>
        </authorList>
    </citation>
    <scope>NUCLEOTIDE SEQUENCE</scope>
    <source>
        <strain evidence="12">CBS 262.69</strain>
    </source>
</reference>
<dbReference type="OrthoDB" id="1850764at2759"/>
<dbReference type="InterPro" id="IPR036322">
    <property type="entry name" value="WD40_repeat_dom_sf"/>
</dbReference>
<comment type="similarity">
    <text evidence="1 9">Belongs to the WD repeat coronin family.</text>
</comment>
<evidence type="ECO:0000256" key="10">
    <source>
        <dbReference type="SAM" id="MobiDB-lite"/>
    </source>
</evidence>
<dbReference type="InterPro" id="IPR001680">
    <property type="entry name" value="WD40_rpt"/>
</dbReference>
<evidence type="ECO:0000256" key="8">
    <source>
        <dbReference type="PROSITE-ProRule" id="PRU00221"/>
    </source>
</evidence>
<dbReference type="PANTHER" id="PTHR10856:SF0">
    <property type="entry name" value="CORONIN"/>
    <property type="match status" value="1"/>
</dbReference>
<keyword evidence="5" id="KW-0175">Coiled coil</keyword>
<keyword evidence="13" id="KW-1185">Reference proteome</keyword>
<gene>
    <name evidence="12" type="ORF">EJ06DRAFT_476211</name>
</gene>
<protein>
    <recommendedName>
        <fullName evidence="9">Coronin</fullName>
    </recommendedName>
</protein>
<evidence type="ECO:0000256" key="9">
    <source>
        <dbReference type="RuleBase" id="RU280818"/>
    </source>
</evidence>
<feature type="compositionally biased region" description="Low complexity" evidence="10">
    <location>
        <begin position="434"/>
        <end position="444"/>
    </location>
</feature>
<dbReference type="SMART" id="SM00320">
    <property type="entry name" value="WD40"/>
    <property type="match status" value="3"/>
</dbReference>
<feature type="region of interest" description="Disordered" evidence="10">
    <location>
        <begin position="406"/>
        <end position="571"/>
    </location>
</feature>
<evidence type="ECO:0000256" key="1">
    <source>
        <dbReference type="ARBA" id="ARBA00009482"/>
    </source>
</evidence>
<name>A0A6G1HXT9_9PEZI</name>
<evidence type="ECO:0000256" key="2">
    <source>
        <dbReference type="ARBA" id="ARBA00022553"/>
    </source>
</evidence>
<dbReference type="SUPFAM" id="SSF50978">
    <property type="entry name" value="WD40 repeat-like"/>
    <property type="match status" value="1"/>
</dbReference>
<evidence type="ECO:0000313" key="12">
    <source>
        <dbReference type="EMBL" id="KAF2400754.1"/>
    </source>
</evidence>
<evidence type="ECO:0000313" key="13">
    <source>
        <dbReference type="Proteomes" id="UP000799640"/>
    </source>
</evidence>
<dbReference type="PRINTS" id="PR00320">
    <property type="entry name" value="GPROTEINBRPT"/>
</dbReference>
<keyword evidence="4 9" id="KW-0677">Repeat</keyword>
<dbReference type="InterPro" id="IPR015505">
    <property type="entry name" value="Coronin"/>
</dbReference>
<feature type="repeat" description="WD" evidence="8">
    <location>
        <begin position="77"/>
        <end position="119"/>
    </location>
</feature>
<dbReference type="PROSITE" id="PS50294">
    <property type="entry name" value="WD_REPEATS_REGION"/>
    <property type="match status" value="3"/>
</dbReference>
<keyword evidence="2" id="KW-0597">Phosphoprotein</keyword>
<accession>A0A6G1HXT9</accession>
<dbReference type="Proteomes" id="UP000799640">
    <property type="component" value="Unassembled WGS sequence"/>
</dbReference>
<dbReference type="InterPro" id="IPR020472">
    <property type="entry name" value="WD40_PAC1"/>
</dbReference>
<dbReference type="InterPro" id="IPR015048">
    <property type="entry name" value="DUF1899"/>
</dbReference>
<evidence type="ECO:0000256" key="7">
    <source>
        <dbReference type="ARBA" id="ARBA00062568"/>
    </source>
</evidence>
<dbReference type="GO" id="GO:0051015">
    <property type="term" value="F:actin filament binding"/>
    <property type="evidence" value="ECO:0007669"/>
    <property type="project" value="TreeGrafter"/>
</dbReference>
<dbReference type="AlphaFoldDB" id="A0A6G1HXT9"/>
<feature type="compositionally biased region" description="Low complexity" evidence="10">
    <location>
        <begin position="532"/>
        <end position="571"/>
    </location>
</feature>
<dbReference type="Pfam" id="PF00400">
    <property type="entry name" value="WD40"/>
    <property type="match status" value="3"/>
</dbReference>
<dbReference type="PROSITE" id="PS50082">
    <property type="entry name" value="WD_REPEATS_2"/>
    <property type="match status" value="3"/>
</dbReference>
<sequence>MAGRFVRASKYRHVFGQPTKKEQCYDNLHISKNAWDTNLIKANPHYISVNWEASGGGAFAVIPVNERGRLPERIPLFRGHTAAVLDTDWNPFDDSLIVSSSDDGKVFLWRVPEEFSLHTDAEEPTDIAPVGRLSGHTRKVGHVLFNPAAENVLASASGDYTLKIWDIEQSQPRLTLKHTDIVQSLSWSADGALLVTTCRDKKLRIWDVRQEKPAQEVPGHGGAKNSRTVWMGELDRIATTGFSRMSDRQLGLWDVKNLKEPIGGFQILDSISGVCMPFWDDGTQCLYLAGKGDGNIRYFEYENDKFEYLSEYKSSDPQRGIAFVPKRGVNVHENEVMRAYKTVNDSYIEPISFVVPRRAEMFQSDIYPPTVGLKPGVSSGEWFEGQTSAPPKISLESVYEGKDPVEVPAASRKPASSPVTSPPPPKTEPEAPKSAEPSPAPVASRGPPPSVKDQKSSISAVASKFADSAEADEESDSSSFEEISKPTERPTVDVVARMEEKTRGPEILQEAKVENVRPALAAEPAKPDDSKAAAAATAPKSSQLWSGGSKVAASAESAAPAGAAGPTPAGAAEGIKSYLQDIKDAQSRTISLLEQQRRVIGQQMDQIMYLTAELDTLKTRIGERETVTDKDERIRRLELELEEAKSQVQ</sequence>
<dbReference type="EMBL" id="ML996694">
    <property type="protein sequence ID" value="KAF2400754.1"/>
    <property type="molecule type" value="Genomic_DNA"/>
</dbReference>
<feature type="compositionally biased region" description="Basic and acidic residues" evidence="10">
    <location>
        <begin position="482"/>
        <end position="515"/>
    </location>
</feature>
<evidence type="ECO:0000259" key="11">
    <source>
        <dbReference type="SMART" id="SM01166"/>
    </source>
</evidence>
<dbReference type="SMART" id="SM01166">
    <property type="entry name" value="DUF1899"/>
    <property type="match status" value="1"/>
</dbReference>
<dbReference type="SMART" id="SM01167">
    <property type="entry name" value="DUF1900"/>
    <property type="match status" value="1"/>
</dbReference>
<dbReference type="GO" id="GO:0007015">
    <property type="term" value="P:actin filament organization"/>
    <property type="evidence" value="ECO:0007669"/>
    <property type="project" value="TreeGrafter"/>
</dbReference>
<keyword evidence="3 8" id="KW-0853">WD repeat</keyword>
<dbReference type="FunFam" id="2.130.10.10:FF:000197">
    <property type="entry name" value="Coronin"/>
    <property type="match status" value="1"/>
</dbReference>
<feature type="repeat" description="WD" evidence="8">
    <location>
        <begin position="175"/>
        <end position="216"/>
    </location>
</feature>
<proteinExistence type="inferred from homology"/>
<dbReference type="Gene3D" id="2.130.10.10">
    <property type="entry name" value="YVTN repeat-like/Quinoprotein amine dehydrogenase"/>
    <property type="match status" value="1"/>
</dbReference>
<organism evidence="12 13">
    <name type="scientific">Trichodelitschia bisporula</name>
    <dbReference type="NCBI Taxonomy" id="703511"/>
    <lineage>
        <taxon>Eukaryota</taxon>
        <taxon>Fungi</taxon>
        <taxon>Dikarya</taxon>
        <taxon>Ascomycota</taxon>
        <taxon>Pezizomycotina</taxon>
        <taxon>Dothideomycetes</taxon>
        <taxon>Dothideomycetes incertae sedis</taxon>
        <taxon>Phaeotrichales</taxon>
        <taxon>Phaeotrichaceae</taxon>
        <taxon>Trichodelitschia</taxon>
    </lineage>
</organism>
<feature type="domain" description="DUF1899" evidence="11">
    <location>
        <begin position="4"/>
        <end position="68"/>
    </location>
</feature>
<dbReference type="PROSITE" id="PS00678">
    <property type="entry name" value="WD_REPEATS_1"/>
    <property type="match status" value="2"/>
</dbReference>
<dbReference type="Pfam" id="PF16300">
    <property type="entry name" value="WD40_4"/>
    <property type="match status" value="1"/>
</dbReference>
<dbReference type="GO" id="GO:0030479">
    <property type="term" value="C:actin cortical patch"/>
    <property type="evidence" value="ECO:0007669"/>
    <property type="project" value="UniProtKB-ARBA"/>
</dbReference>
<evidence type="ECO:0000256" key="3">
    <source>
        <dbReference type="ARBA" id="ARBA00022574"/>
    </source>
</evidence>
<feature type="repeat" description="WD" evidence="8">
    <location>
        <begin position="133"/>
        <end position="175"/>
    </location>
</feature>